<dbReference type="AlphaFoldDB" id="A0A835JKS7"/>
<reference evidence="3 4" key="1">
    <citation type="submission" date="2020-10" db="EMBL/GenBank/DDBJ databases">
        <title>Plant Genome Project.</title>
        <authorList>
            <person name="Zhang R.-G."/>
        </authorList>
    </citation>
    <scope>NUCLEOTIDE SEQUENCE [LARGE SCALE GENOMIC DNA]</scope>
    <source>
        <strain evidence="3">FAFU-HL-1</strain>
        <tissue evidence="3">Leaf</tissue>
    </source>
</reference>
<comment type="caution">
    <text evidence="3">The sequence shown here is derived from an EMBL/GenBank/DDBJ whole genome shotgun (WGS) entry which is preliminary data.</text>
</comment>
<accession>A0A835JKS7</accession>
<gene>
    <name evidence="3" type="ORF">SADUNF_Sadunf12G0010700</name>
</gene>
<dbReference type="OrthoDB" id="1681778at2759"/>
<evidence type="ECO:0000256" key="2">
    <source>
        <dbReference type="SAM" id="SignalP"/>
    </source>
</evidence>
<evidence type="ECO:0000313" key="3">
    <source>
        <dbReference type="EMBL" id="KAF9671086.1"/>
    </source>
</evidence>
<organism evidence="3 4">
    <name type="scientific">Salix dunnii</name>
    <dbReference type="NCBI Taxonomy" id="1413687"/>
    <lineage>
        <taxon>Eukaryota</taxon>
        <taxon>Viridiplantae</taxon>
        <taxon>Streptophyta</taxon>
        <taxon>Embryophyta</taxon>
        <taxon>Tracheophyta</taxon>
        <taxon>Spermatophyta</taxon>
        <taxon>Magnoliopsida</taxon>
        <taxon>eudicotyledons</taxon>
        <taxon>Gunneridae</taxon>
        <taxon>Pentapetalae</taxon>
        <taxon>rosids</taxon>
        <taxon>fabids</taxon>
        <taxon>Malpighiales</taxon>
        <taxon>Salicaceae</taxon>
        <taxon>Saliceae</taxon>
        <taxon>Salix</taxon>
    </lineage>
</organism>
<feature type="chain" id="PRO_5032986550" evidence="2">
    <location>
        <begin position="26"/>
        <end position="83"/>
    </location>
</feature>
<dbReference type="EMBL" id="JADGMS010000012">
    <property type="protein sequence ID" value="KAF9671086.1"/>
    <property type="molecule type" value="Genomic_DNA"/>
</dbReference>
<protein>
    <submittedName>
        <fullName evidence="3">Uncharacterized protein</fullName>
    </submittedName>
</protein>
<dbReference type="Proteomes" id="UP000657918">
    <property type="component" value="Unassembled WGS sequence"/>
</dbReference>
<dbReference type="PANTHER" id="PTHR34467:SF7">
    <property type="entry name" value="TRANSMEMBRANE PROTEIN"/>
    <property type="match status" value="1"/>
</dbReference>
<evidence type="ECO:0000313" key="4">
    <source>
        <dbReference type="Proteomes" id="UP000657918"/>
    </source>
</evidence>
<proteinExistence type="predicted"/>
<feature type="region of interest" description="Disordered" evidence="1">
    <location>
        <begin position="64"/>
        <end position="83"/>
    </location>
</feature>
<keyword evidence="4" id="KW-1185">Reference proteome</keyword>
<keyword evidence="2" id="KW-0732">Signal</keyword>
<name>A0A835JKS7_9ROSI</name>
<sequence>MALALRTSLAFLLLSLLLLAPFSSGLVEGSNIGAMNSYPSLRKDGVQVNTRKLLLDVLDYDEAGANRKHDPRGRLGVGGSKNP</sequence>
<feature type="signal peptide" evidence="2">
    <location>
        <begin position="1"/>
        <end position="25"/>
    </location>
</feature>
<dbReference type="PANTHER" id="PTHR34467">
    <property type="entry name" value="TRANSMEMBRANE PROTEIN"/>
    <property type="match status" value="1"/>
</dbReference>
<evidence type="ECO:0000256" key="1">
    <source>
        <dbReference type="SAM" id="MobiDB-lite"/>
    </source>
</evidence>